<dbReference type="PANTHER" id="PTHR30004:SF6">
    <property type="entry name" value="D-THREONATE 4-PHOSPHATE DEHYDROGENASE"/>
    <property type="match status" value="1"/>
</dbReference>
<evidence type="ECO:0000256" key="3">
    <source>
        <dbReference type="ARBA" id="ARBA00023027"/>
    </source>
</evidence>
<name>A0A840V107_9BACT</name>
<evidence type="ECO:0000313" key="5">
    <source>
        <dbReference type="Proteomes" id="UP000557717"/>
    </source>
</evidence>
<dbReference type="EMBL" id="JACHFD010000010">
    <property type="protein sequence ID" value="MBB5352037.1"/>
    <property type="molecule type" value="Genomic_DNA"/>
</dbReference>
<dbReference type="Proteomes" id="UP000557717">
    <property type="component" value="Unassembled WGS sequence"/>
</dbReference>
<keyword evidence="5" id="KW-1185">Reference proteome</keyword>
<dbReference type="GO" id="GO:0046872">
    <property type="term" value="F:metal ion binding"/>
    <property type="evidence" value="ECO:0007669"/>
    <property type="project" value="UniProtKB-KW"/>
</dbReference>
<keyword evidence="1" id="KW-0479">Metal-binding</keyword>
<keyword evidence="3" id="KW-0520">NAD</keyword>
<dbReference type="RefSeq" id="WP_184018741.1">
    <property type="nucleotide sequence ID" value="NZ_JACHFD010000010.1"/>
</dbReference>
<accession>A0A840V107</accession>
<evidence type="ECO:0000256" key="2">
    <source>
        <dbReference type="ARBA" id="ARBA00023002"/>
    </source>
</evidence>
<reference evidence="4 5" key="1">
    <citation type="submission" date="2020-08" db="EMBL/GenBank/DDBJ databases">
        <title>Genomic Encyclopedia of Type Strains, Phase IV (KMG-IV): sequencing the most valuable type-strain genomes for metagenomic binning, comparative biology and taxonomic classification.</title>
        <authorList>
            <person name="Goeker M."/>
        </authorList>
    </citation>
    <scope>NUCLEOTIDE SEQUENCE [LARGE SCALE GENOMIC DNA]</scope>
    <source>
        <strain evidence="4 5">YC6886</strain>
    </source>
</reference>
<gene>
    <name evidence="4" type="ORF">HNR46_002278</name>
</gene>
<dbReference type="EC" id="1.1.1.262" evidence="4"/>
<dbReference type="AlphaFoldDB" id="A0A840V107"/>
<protein>
    <submittedName>
        <fullName evidence="4">4-hydroxythreonine-4-phosphate dehydrogenase</fullName>
        <ecNumber evidence="4">1.1.1.262</ecNumber>
    </submittedName>
</protein>
<sequence>MAKRKILITLGDPAGIGPEVIQAALAAPGLPPEFDYEIVGDPSAGVLGKPDERSALASLNALEEAATRWISDPGIAAVVTGPVAKSQLERVGFRHPGQTEFFAEKAGVRDFAMCLTGDHLTVGLATIHIPYQEVARSLSTDEIVRIGLLLAGFARQKLRREPVIAVAGLNPHAGESGKFGREEIELIAPAIAELSAIDDATFVGPCVPDAVFRDAAQGRFDAVLAMYHDQGLIPLKLIDFDTAVNVTLGLPKPRTSPDHGTAFDIAGKGLASPSSMIAAIHTAARLAGPP</sequence>
<dbReference type="InterPro" id="IPR005255">
    <property type="entry name" value="PdxA_fam"/>
</dbReference>
<dbReference type="PANTHER" id="PTHR30004">
    <property type="entry name" value="4-HYDROXYTHREONINE-4-PHOSPHATE DEHYDROGENASE"/>
    <property type="match status" value="1"/>
</dbReference>
<dbReference type="GO" id="GO:0050570">
    <property type="term" value="F:4-hydroxythreonine-4-phosphate dehydrogenase activity"/>
    <property type="evidence" value="ECO:0007669"/>
    <property type="project" value="UniProtKB-EC"/>
</dbReference>
<dbReference type="GO" id="GO:0051287">
    <property type="term" value="F:NAD binding"/>
    <property type="evidence" value="ECO:0007669"/>
    <property type="project" value="InterPro"/>
</dbReference>
<dbReference type="SUPFAM" id="SSF53659">
    <property type="entry name" value="Isocitrate/Isopropylmalate dehydrogenase-like"/>
    <property type="match status" value="1"/>
</dbReference>
<comment type="caution">
    <text evidence="4">The sequence shown here is derived from an EMBL/GenBank/DDBJ whole genome shotgun (WGS) entry which is preliminary data.</text>
</comment>
<organism evidence="4 5">
    <name type="scientific">Haloferula luteola</name>
    <dbReference type="NCBI Taxonomy" id="595692"/>
    <lineage>
        <taxon>Bacteria</taxon>
        <taxon>Pseudomonadati</taxon>
        <taxon>Verrucomicrobiota</taxon>
        <taxon>Verrucomicrobiia</taxon>
        <taxon>Verrucomicrobiales</taxon>
        <taxon>Verrucomicrobiaceae</taxon>
        <taxon>Haloferula</taxon>
    </lineage>
</organism>
<dbReference type="NCBIfam" id="TIGR00557">
    <property type="entry name" value="pdxA"/>
    <property type="match status" value="1"/>
</dbReference>
<keyword evidence="2 4" id="KW-0560">Oxidoreductase</keyword>
<proteinExistence type="predicted"/>
<evidence type="ECO:0000313" key="4">
    <source>
        <dbReference type="EMBL" id="MBB5352037.1"/>
    </source>
</evidence>
<dbReference type="Pfam" id="PF04166">
    <property type="entry name" value="PdxA"/>
    <property type="match status" value="1"/>
</dbReference>
<evidence type="ECO:0000256" key="1">
    <source>
        <dbReference type="ARBA" id="ARBA00022723"/>
    </source>
</evidence>
<dbReference type="Gene3D" id="3.40.718.10">
    <property type="entry name" value="Isopropylmalate Dehydrogenase"/>
    <property type="match status" value="2"/>
</dbReference>